<organism evidence="2 3">
    <name type="scientific">Rhodothermus profundi</name>
    <dbReference type="NCBI Taxonomy" id="633813"/>
    <lineage>
        <taxon>Bacteria</taxon>
        <taxon>Pseudomonadati</taxon>
        <taxon>Rhodothermota</taxon>
        <taxon>Rhodothermia</taxon>
        <taxon>Rhodothermales</taxon>
        <taxon>Rhodothermaceae</taxon>
        <taxon>Rhodothermus</taxon>
    </lineage>
</organism>
<dbReference type="InterPro" id="IPR011059">
    <property type="entry name" value="Metal-dep_hydrolase_composite"/>
</dbReference>
<dbReference type="InterPro" id="IPR051781">
    <property type="entry name" value="Metallo-dep_Hydrolase"/>
</dbReference>
<dbReference type="PANTHER" id="PTHR43135:SF3">
    <property type="entry name" value="ALPHA-D-RIBOSE 1-METHYLPHOSPHONATE 5-TRIPHOSPHATE DIPHOSPHATASE"/>
    <property type="match status" value="1"/>
</dbReference>
<dbReference type="Gene3D" id="2.30.40.10">
    <property type="entry name" value="Urease, subunit C, domain 1"/>
    <property type="match status" value="1"/>
</dbReference>
<keyword evidence="3" id="KW-1185">Reference proteome</keyword>
<dbReference type="GO" id="GO:0016810">
    <property type="term" value="F:hydrolase activity, acting on carbon-nitrogen (but not peptide) bonds"/>
    <property type="evidence" value="ECO:0007669"/>
    <property type="project" value="InterPro"/>
</dbReference>
<dbReference type="Pfam" id="PF01979">
    <property type="entry name" value="Amidohydro_1"/>
    <property type="match status" value="1"/>
</dbReference>
<protein>
    <submittedName>
        <fullName evidence="2">Imidazolonepropionase</fullName>
    </submittedName>
</protein>
<name>A0A1M6SVM2_9BACT</name>
<dbReference type="Proteomes" id="UP000185812">
    <property type="component" value="Unassembled WGS sequence"/>
</dbReference>
<accession>A0A1M6SVM2</accession>
<dbReference type="Gene3D" id="3.20.20.140">
    <property type="entry name" value="Metal-dependent hydrolases"/>
    <property type="match status" value="1"/>
</dbReference>
<reference evidence="3" key="1">
    <citation type="submission" date="2016-11" db="EMBL/GenBank/DDBJ databases">
        <authorList>
            <person name="Varghese N."/>
            <person name="Submissions S."/>
        </authorList>
    </citation>
    <scope>NUCLEOTIDE SEQUENCE [LARGE SCALE GENOMIC DNA]</scope>
    <source>
        <strain evidence="3">DSM 22212</strain>
    </source>
</reference>
<feature type="domain" description="Amidohydrolase-related" evidence="1">
    <location>
        <begin position="74"/>
        <end position="391"/>
    </location>
</feature>
<dbReference type="AlphaFoldDB" id="A0A1M6SVM2"/>
<evidence type="ECO:0000313" key="3">
    <source>
        <dbReference type="Proteomes" id="UP000185812"/>
    </source>
</evidence>
<dbReference type="SUPFAM" id="SSF51556">
    <property type="entry name" value="Metallo-dependent hydrolases"/>
    <property type="match status" value="1"/>
</dbReference>
<dbReference type="InterPro" id="IPR006680">
    <property type="entry name" value="Amidohydro-rel"/>
</dbReference>
<evidence type="ECO:0000259" key="1">
    <source>
        <dbReference type="Pfam" id="PF01979"/>
    </source>
</evidence>
<dbReference type="InterPro" id="IPR032466">
    <property type="entry name" value="Metal_Hydrolase"/>
</dbReference>
<gene>
    <name evidence="2" type="ORF">SAMN04488087_1245</name>
</gene>
<dbReference type="STRING" id="633813.SAMN04488087_1245"/>
<evidence type="ECO:0000313" key="2">
    <source>
        <dbReference type="EMBL" id="SHK48733.1"/>
    </source>
</evidence>
<sequence length="429" mass="46455">MRVSLTLLAVLVPLVLYGQEQPLVFRGARLYPISQPPIERGVLVVQHGKIVAVGPEDSVPVPERATVYDVTGKVIMPGLVDTHSHIGRVEGGDRSAPMHPAVRTLDAIDVRHSSVQRARAGGITTVNVMSGSGHLLSGQTVYLKLRKGNTIEDLLYCKDPLTEVCGGLKMANGTNPQGDPPFPGTRAKAAALVRQQFLKALAYRRKIEQAKGDPEKMPERDLDMEALLEVLDGRRIVHFHTHRHDDILTVLRLQREFGFRVVLHHVSEAWKVADEIAAAGVPSSIIILDAPGGKLEAVDLSMKNGAALEQAGAAVAIHTDDLITDSRWFLRAAALAVRAGMSPEKALEALTLAGARMLDLADRIGSLEPGKDADFIVLSGDPLSVYTHVEQTWVEGQKVFDRANPEDRKYAVGGAGVFEDGDVFVHADH</sequence>
<dbReference type="SUPFAM" id="SSF51338">
    <property type="entry name" value="Composite domain of metallo-dependent hydrolases"/>
    <property type="match status" value="1"/>
</dbReference>
<proteinExistence type="predicted"/>
<dbReference type="PANTHER" id="PTHR43135">
    <property type="entry name" value="ALPHA-D-RIBOSE 1-METHYLPHOSPHONATE 5-TRIPHOSPHATE DIPHOSPHATASE"/>
    <property type="match status" value="1"/>
</dbReference>
<dbReference type="OrthoDB" id="9802793at2"/>
<dbReference type="RefSeq" id="WP_072715096.1">
    <property type="nucleotide sequence ID" value="NZ_FRAU01000003.1"/>
</dbReference>
<dbReference type="EMBL" id="FRAU01000003">
    <property type="protein sequence ID" value="SHK48733.1"/>
    <property type="molecule type" value="Genomic_DNA"/>
</dbReference>